<evidence type="ECO:0000259" key="2">
    <source>
        <dbReference type="PROSITE" id="PS50112"/>
    </source>
</evidence>
<dbReference type="InterPro" id="IPR001633">
    <property type="entry name" value="EAL_dom"/>
</dbReference>
<dbReference type="Pfam" id="PF00990">
    <property type="entry name" value="GGDEF"/>
    <property type="match status" value="1"/>
</dbReference>
<name>A0A9E4MXX3_9GAMM</name>
<dbReference type="SMART" id="SM00267">
    <property type="entry name" value="GGDEF"/>
    <property type="match status" value="1"/>
</dbReference>
<comment type="cofactor">
    <cofactor evidence="1">
        <name>Mg(2+)</name>
        <dbReference type="ChEBI" id="CHEBI:18420"/>
    </cofactor>
</comment>
<dbReference type="EMBL" id="JAEPDI010000001">
    <property type="protein sequence ID" value="MCG7937862.1"/>
    <property type="molecule type" value="Genomic_DNA"/>
</dbReference>
<dbReference type="PANTHER" id="PTHR44757:SF2">
    <property type="entry name" value="BIOFILM ARCHITECTURE MAINTENANCE PROTEIN MBAA"/>
    <property type="match status" value="1"/>
</dbReference>
<dbReference type="NCBIfam" id="TIGR00229">
    <property type="entry name" value="sensory_box"/>
    <property type="match status" value="1"/>
</dbReference>
<dbReference type="PROSITE" id="PS50112">
    <property type="entry name" value="PAS"/>
    <property type="match status" value="1"/>
</dbReference>
<dbReference type="Pfam" id="PF00563">
    <property type="entry name" value="EAL"/>
    <property type="match status" value="1"/>
</dbReference>
<dbReference type="InterPro" id="IPR035965">
    <property type="entry name" value="PAS-like_dom_sf"/>
</dbReference>
<comment type="caution">
    <text evidence="5">The sequence shown here is derived from an EMBL/GenBank/DDBJ whole genome shotgun (WGS) entry which is preliminary data.</text>
</comment>
<dbReference type="FunFam" id="3.30.70.270:FF:000001">
    <property type="entry name" value="Diguanylate cyclase domain protein"/>
    <property type="match status" value="1"/>
</dbReference>
<dbReference type="InterPro" id="IPR000014">
    <property type="entry name" value="PAS"/>
</dbReference>
<dbReference type="SMART" id="SM00052">
    <property type="entry name" value="EAL"/>
    <property type="match status" value="1"/>
</dbReference>
<evidence type="ECO:0000313" key="6">
    <source>
        <dbReference type="Proteomes" id="UP000886687"/>
    </source>
</evidence>
<dbReference type="PROSITE" id="PS50887">
    <property type="entry name" value="GGDEF"/>
    <property type="match status" value="1"/>
</dbReference>
<evidence type="ECO:0000259" key="3">
    <source>
        <dbReference type="PROSITE" id="PS50883"/>
    </source>
</evidence>
<protein>
    <submittedName>
        <fullName evidence="5">EAL domain-containing protein</fullName>
    </submittedName>
</protein>
<dbReference type="CDD" id="cd00130">
    <property type="entry name" value="PAS"/>
    <property type="match status" value="1"/>
</dbReference>
<accession>A0A9E4MXX3</accession>
<dbReference type="Gene3D" id="3.20.20.450">
    <property type="entry name" value="EAL domain"/>
    <property type="match status" value="1"/>
</dbReference>
<dbReference type="Pfam" id="PF13426">
    <property type="entry name" value="PAS_9"/>
    <property type="match status" value="1"/>
</dbReference>
<dbReference type="Gene3D" id="3.30.450.20">
    <property type="entry name" value="PAS domain"/>
    <property type="match status" value="1"/>
</dbReference>
<dbReference type="SUPFAM" id="SSF55073">
    <property type="entry name" value="Nucleotide cyclase"/>
    <property type="match status" value="1"/>
</dbReference>
<dbReference type="InterPro" id="IPR029787">
    <property type="entry name" value="Nucleotide_cyclase"/>
</dbReference>
<dbReference type="InterPro" id="IPR043128">
    <property type="entry name" value="Rev_trsase/Diguanyl_cyclase"/>
</dbReference>
<sequence length="577" mass="65533">MDDFTTKQIIGALKEGIFITDLRLRIVEVNAVFTEVTGYRLDQVIGKTPKLFSSGRHSADFYQRMWKTLKSTGKWQGTIWNRRKNGEIYPQWQYITTLNDPDGNATHYISVFSDISQQESIENQIHLLAYYDNLTGLPNRTLFTDRLNLSLTQAIRDKGKVALFYLDLDRFKQINDALGHFTGDKLLSAIGYRLRNSLRESDTVARLSGDEFAVIVSCITSIDHAETVAQKIQSCFKSPYTIDHRELQISVSIGICLFPDHARDSEAMVRLADCAMYRAKEIGRNCYSFYSDEIAQQLQQRLLIENNLRHDISKGNLELIYQPQFCMSSGKIVTLETKLRWKHPKYGEISPSVFLPIAEETGLLIQLSYWAIKAACHEISDWRKTYGVNVNIAINLFSIQIESGILIKTIEEIINETDLSANSIELEITEKAIMEMTQNDIETFDELNRIGVRIVIDNFGIGYSSLNSIKRIGVKKLKIDSSFTSKIETDSGNNQMIETIINMAHNLTMSITAEGVESESQLKYLSSLKCDYAQGYLTGSPCKVENLISMFPGNINYVSDKSDNFSRSSNTTNRQKL</sequence>
<proteinExistence type="predicted"/>
<dbReference type="PANTHER" id="PTHR44757">
    <property type="entry name" value="DIGUANYLATE CYCLASE DGCP"/>
    <property type="match status" value="1"/>
</dbReference>
<dbReference type="Gene3D" id="3.30.70.270">
    <property type="match status" value="1"/>
</dbReference>
<dbReference type="SUPFAM" id="SSF141868">
    <property type="entry name" value="EAL domain-like"/>
    <property type="match status" value="1"/>
</dbReference>
<dbReference type="GO" id="GO:0003824">
    <property type="term" value="F:catalytic activity"/>
    <property type="evidence" value="ECO:0007669"/>
    <property type="project" value="UniProtKB-ARBA"/>
</dbReference>
<feature type="domain" description="EAL" evidence="3">
    <location>
        <begin position="301"/>
        <end position="555"/>
    </location>
</feature>
<feature type="domain" description="GGDEF" evidence="4">
    <location>
        <begin position="159"/>
        <end position="292"/>
    </location>
</feature>
<organism evidence="5 6">
    <name type="scientific">Candidatus Thiodiazotropha lotti</name>
    <dbReference type="NCBI Taxonomy" id="2792787"/>
    <lineage>
        <taxon>Bacteria</taxon>
        <taxon>Pseudomonadati</taxon>
        <taxon>Pseudomonadota</taxon>
        <taxon>Gammaproteobacteria</taxon>
        <taxon>Chromatiales</taxon>
        <taxon>Sedimenticolaceae</taxon>
        <taxon>Candidatus Thiodiazotropha</taxon>
    </lineage>
</organism>
<dbReference type="CDD" id="cd01949">
    <property type="entry name" value="GGDEF"/>
    <property type="match status" value="1"/>
</dbReference>
<evidence type="ECO:0000256" key="1">
    <source>
        <dbReference type="ARBA" id="ARBA00001946"/>
    </source>
</evidence>
<gene>
    <name evidence="5" type="ORF">JAZ04_03255</name>
</gene>
<dbReference type="NCBIfam" id="TIGR00254">
    <property type="entry name" value="GGDEF"/>
    <property type="match status" value="1"/>
</dbReference>
<dbReference type="Proteomes" id="UP000886687">
    <property type="component" value="Unassembled WGS sequence"/>
</dbReference>
<dbReference type="SUPFAM" id="SSF55785">
    <property type="entry name" value="PYP-like sensor domain (PAS domain)"/>
    <property type="match status" value="1"/>
</dbReference>
<evidence type="ECO:0000313" key="5">
    <source>
        <dbReference type="EMBL" id="MCG7937862.1"/>
    </source>
</evidence>
<reference evidence="5" key="1">
    <citation type="journal article" date="2021" name="Proc. Natl. Acad. Sci. U.S.A.">
        <title>Global biogeography of chemosynthetic symbionts reveals both localized and globally distributed symbiont groups. .</title>
        <authorList>
            <person name="Osvatic J.T."/>
            <person name="Wilkins L.G.E."/>
            <person name="Leibrecht L."/>
            <person name="Leray M."/>
            <person name="Zauner S."/>
            <person name="Polzin J."/>
            <person name="Camacho Y."/>
            <person name="Gros O."/>
            <person name="van Gils J.A."/>
            <person name="Eisen J.A."/>
            <person name="Petersen J.M."/>
            <person name="Yuen B."/>
        </authorList>
    </citation>
    <scope>NUCLEOTIDE SEQUENCE</scope>
    <source>
        <strain evidence="5">MAGL173</strain>
    </source>
</reference>
<dbReference type="AlphaFoldDB" id="A0A9E4MXX3"/>
<dbReference type="InterPro" id="IPR052155">
    <property type="entry name" value="Biofilm_reg_signaling"/>
</dbReference>
<feature type="domain" description="PAS" evidence="2">
    <location>
        <begin position="2"/>
        <end position="48"/>
    </location>
</feature>
<dbReference type="SMART" id="SM00091">
    <property type="entry name" value="PAS"/>
    <property type="match status" value="1"/>
</dbReference>
<dbReference type="CDD" id="cd01948">
    <property type="entry name" value="EAL"/>
    <property type="match status" value="1"/>
</dbReference>
<evidence type="ECO:0000259" key="4">
    <source>
        <dbReference type="PROSITE" id="PS50887"/>
    </source>
</evidence>
<dbReference type="PROSITE" id="PS50883">
    <property type="entry name" value="EAL"/>
    <property type="match status" value="1"/>
</dbReference>
<dbReference type="InterPro" id="IPR035919">
    <property type="entry name" value="EAL_sf"/>
</dbReference>
<dbReference type="InterPro" id="IPR000160">
    <property type="entry name" value="GGDEF_dom"/>
</dbReference>